<dbReference type="EMBL" id="JAHLFV010000063">
    <property type="protein sequence ID" value="MBU3849470.1"/>
    <property type="molecule type" value="Genomic_DNA"/>
</dbReference>
<dbReference type="Proteomes" id="UP000823914">
    <property type="component" value="Unassembled WGS sequence"/>
</dbReference>
<protein>
    <submittedName>
        <fullName evidence="1">PilZ domain-containing protein</fullName>
    </submittedName>
</protein>
<name>A0A9E2NYQ0_9SPIR</name>
<comment type="caution">
    <text evidence="1">The sequence shown here is derived from an EMBL/GenBank/DDBJ whole genome shotgun (WGS) entry which is preliminary data.</text>
</comment>
<sequence length="212" mass="24689">MKRRGQETIIPVSVCALYSQYWYVLSAEPLFDSMDLSLLFENNLITLSVLCEPIEYENIQCYKVVFTNELPEELHRHITEYLSLENRLERRKEERYDVGIKSQAWKAFGFKNPLQKVYLDKHYVMDCAIVNVSVHGALIIAQKNSLIPRESVITLCMSFKDPQETILEKALVVSMDCPAPKLFKYSLNLVSPGIAWKERIAHYIDFLYLNEN</sequence>
<gene>
    <name evidence="1" type="ORF">IAA16_02770</name>
</gene>
<evidence type="ECO:0000313" key="1">
    <source>
        <dbReference type="EMBL" id="MBU3849470.1"/>
    </source>
</evidence>
<dbReference type="AlphaFoldDB" id="A0A9E2NYQ0"/>
<proteinExistence type="predicted"/>
<reference evidence="1" key="2">
    <citation type="submission" date="2021-04" db="EMBL/GenBank/DDBJ databases">
        <authorList>
            <person name="Gilroy R."/>
        </authorList>
    </citation>
    <scope>NUCLEOTIDE SEQUENCE</scope>
    <source>
        <strain evidence="1">Gambia15-2214</strain>
    </source>
</reference>
<reference evidence="1" key="1">
    <citation type="journal article" date="2021" name="PeerJ">
        <title>Extensive microbial diversity within the chicken gut microbiome revealed by metagenomics and culture.</title>
        <authorList>
            <person name="Gilroy R."/>
            <person name="Ravi A."/>
            <person name="Getino M."/>
            <person name="Pursley I."/>
            <person name="Horton D.L."/>
            <person name="Alikhan N.F."/>
            <person name="Baker D."/>
            <person name="Gharbi K."/>
            <person name="Hall N."/>
            <person name="Watson M."/>
            <person name="Adriaenssens E.M."/>
            <person name="Foster-Nyarko E."/>
            <person name="Jarju S."/>
            <person name="Secka A."/>
            <person name="Antonio M."/>
            <person name="Oren A."/>
            <person name="Chaudhuri R.R."/>
            <person name="La Ragione R."/>
            <person name="Hildebrand F."/>
            <person name="Pallen M.J."/>
        </authorList>
    </citation>
    <scope>NUCLEOTIDE SEQUENCE</scope>
    <source>
        <strain evidence="1">Gambia15-2214</strain>
    </source>
</reference>
<accession>A0A9E2NYQ0</accession>
<organism evidence="1 2">
    <name type="scientific">Candidatus Treponema excrementipullorum</name>
    <dbReference type="NCBI Taxonomy" id="2838768"/>
    <lineage>
        <taxon>Bacteria</taxon>
        <taxon>Pseudomonadati</taxon>
        <taxon>Spirochaetota</taxon>
        <taxon>Spirochaetia</taxon>
        <taxon>Spirochaetales</taxon>
        <taxon>Treponemataceae</taxon>
        <taxon>Treponema</taxon>
    </lineage>
</organism>
<evidence type="ECO:0000313" key="2">
    <source>
        <dbReference type="Proteomes" id="UP000823914"/>
    </source>
</evidence>